<reference evidence="3" key="2">
    <citation type="submission" date="2020-08" db="EMBL/GenBank/DDBJ databases">
        <title>The Agave Microbiome: Exploring the role of microbial communities in plant adaptations to desert environments.</title>
        <authorList>
            <person name="Partida-Martinez L.P."/>
        </authorList>
    </citation>
    <scope>NUCLEOTIDE SEQUENCE [LARGE SCALE GENOMIC DNA]</scope>
    <source>
        <strain evidence="3">AT2.8</strain>
    </source>
</reference>
<reference evidence="3" key="1">
    <citation type="submission" date="2020-07" db="EMBL/GenBank/DDBJ databases">
        <authorList>
            <person name="Partida-Martinez L."/>
            <person name="Huntemann M."/>
            <person name="Clum A."/>
            <person name="Wang J."/>
            <person name="Palaniappan K."/>
            <person name="Ritter S."/>
            <person name="Chen I.-M."/>
            <person name="Stamatis D."/>
            <person name="Reddy T."/>
            <person name="O'Malley R."/>
            <person name="Daum C."/>
            <person name="Shapiro N."/>
            <person name="Ivanova N."/>
            <person name="Kyrpides N."/>
            <person name="Woyke T."/>
        </authorList>
    </citation>
    <scope>NUCLEOTIDE SEQUENCE [LARGE SCALE GENOMIC DNA]</scope>
    <source>
        <strain evidence="3">AT2.8</strain>
    </source>
</reference>
<evidence type="ECO:0000313" key="3">
    <source>
        <dbReference type="Proteomes" id="UP000548423"/>
    </source>
</evidence>
<dbReference type="InterPro" id="IPR012454">
    <property type="entry name" value="DUF1659"/>
</dbReference>
<dbReference type="Pfam" id="PF07872">
    <property type="entry name" value="DUF1659"/>
    <property type="match status" value="1"/>
</dbReference>
<sequence>MAQAVVTSSKLRLVFQVGMDDEGKPVLKSKTLSNIQKSATADQLFQAAQALIGLSNDTLSNIERVDNADLLA</sequence>
<dbReference type="Proteomes" id="UP000548423">
    <property type="component" value="Unassembled WGS sequence"/>
</dbReference>
<proteinExistence type="predicted"/>
<accession>A0A852T5Z5</accession>
<name>A0A852T5Z5_9BACI</name>
<evidence type="ECO:0000259" key="1">
    <source>
        <dbReference type="Pfam" id="PF07872"/>
    </source>
</evidence>
<evidence type="ECO:0000313" key="2">
    <source>
        <dbReference type="EMBL" id="NYE03315.1"/>
    </source>
</evidence>
<organism evidence="2 3">
    <name type="scientific">Neobacillus niacini</name>
    <dbReference type="NCBI Taxonomy" id="86668"/>
    <lineage>
        <taxon>Bacteria</taxon>
        <taxon>Bacillati</taxon>
        <taxon>Bacillota</taxon>
        <taxon>Bacilli</taxon>
        <taxon>Bacillales</taxon>
        <taxon>Bacillaceae</taxon>
        <taxon>Neobacillus</taxon>
    </lineage>
</organism>
<feature type="domain" description="DUF1659" evidence="1">
    <location>
        <begin position="3"/>
        <end position="71"/>
    </location>
</feature>
<protein>
    <recommendedName>
        <fullName evidence="1">DUF1659 domain-containing protein</fullName>
    </recommendedName>
</protein>
<dbReference type="AlphaFoldDB" id="A0A852T5Z5"/>
<comment type="caution">
    <text evidence="2">The sequence shown here is derived from an EMBL/GenBank/DDBJ whole genome shotgun (WGS) entry which is preliminary data.</text>
</comment>
<gene>
    <name evidence="2" type="ORF">F4694_000034</name>
</gene>
<dbReference type="EMBL" id="JACCBX010000001">
    <property type="protein sequence ID" value="NYE03315.1"/>
    <property type="molecule type" value="Genomic_DNA"/>
</dbReference>